<organism evidence="4 5">
    <name type="scientific">Agrocybe chaxingu</name>
    <dbReference type="NCBI Taxonomy" id="84603"/>
    <lineage>
        <taxon>Eukaryota</taxon>
        <taxon>Fungi</taxon>
        <taxon>Dikarya</taxon>
        <taxon>Basidiomycota</taxon>
        <taxon>Agaricomycotina</taxon>
        <taxon>Agaricomycetes</taxon>
        <taxon>Agaricomycetidae</taxon>
        <taxon>Agaricales</taxon>
        <taxon>Agaricineae</taxon>
        <taxon>Strophariaceae</taxon>
        <taxon>Agrocybe</taxon>
    </lineage>
</organism>
<dbReference type="AlphaFoldDB" id="A0A9W8TG59"/>
<dbReference type="GO" id="GO:0005737">
    <property type="term" value="C:cytoplasm"/>
    <property type="evidence" value="ECO:0007669"/>
    <property type="project" value="TreeGrafter"/>
</dbReference>
<evidence type="ECO:0000259" key="3">
    <source>
        <dbReference type="Pfam" id="PF00656"/>
    </source>
</evidence>
<dbReference type="PANTHER" id="PTHR48104:SF30">
    <property type="entry name" value="METACASPASE-1"/>
    <property type="match status" value="1"/>
</dbReference>
<dbReference type="InterPro" id="IPR011600">
    <property type="entry name" value="Pept_C14_caspase"/>
</dbReference>
<sequence>MSGEDNLPTVPPILAMVIGINDYSKSRYKNLSGAVADADHFEKYLGERLVTPDGKTPTVISLRDATRQQIVEGFTLLEAKYQELRQNGAIIIFYAGHGARTAKPTEWMDWHANDGQVEMICPSDIGQVNVEKGTLVEGIYDRTISALLSQLSRDTGANITLIMDCCSSGSINRNDDVDADGEVIREIYDPPGATAECDKDICASQDTRGGGCAEGFSGTLNSSHVLLAACGRDEWAYEKKKPRREAGRSNELVTRGNFTYHLLEVLESADAKDLTYTSLMDRLKMPNKQTPRCEGFAVNWRLFSNVDTEGADPSFIVTHRDPATGIITLEAGEACGISKGGRLTAHCKNLIGAPVMGKLRVKSAKMFSSTLEVLRADPMFHPPNLFYSKVVYTPDSVIKVYCPDKALRKSVFSERFAKDSGITLVKDVKQCDLHLEVTNGAVSFRRQFHNEEMPYLKAIIHPEVDTSEVNILREVVCASRNFYHHLTRPLEDELTQVKIELFELKESQQSINQPGDVHLVQDTAMENLLEKQPAILEVDEKAAYGMKIVSQTELPLYPFVFYFDATLLKIECWYPNPFNVPGGRYFDNPEIFKQVPNGLLGSASGPNSTLAIGYAESDVWPWGFTLQGFKPNEYLESDVGFFRIFLSTRPLPSFFSMQQQSPFPPVPGQELASDSDSDKRGGGPKRHRGAAWAKGPEDRCGAQRVTIVQVKSSNGQGGIGPVEFVTGPSTPTPDPFA</sequence>
<comment type="caution">
    <text evidence="4">The sequence shown here is derived from an EMBL/GenBank/DDBJ whole genome shotgun (WGS) entry which is preliminary data.</text>
</comment>
<dbReference type="Gene3D" id="3.40.50.1460">
    <property type="match status" value="1"/>
</dbReference>
<gene>
    <name evidence="4" type="ORF">NLJ89_g333</name>
</gene>
<evidence type="ECO:0000313" key="4">
    <source>
        <dbReference type="EMBL" id="KAJ3517714.1"/>
    </source>
</evidence>
<comment type="similarity">
    <text evidence="1">Belongs to the peptidase C14B family.</text>
</comment>
<name>A0A9W8TG59_9AGAR</name>
<proteinExistence type="inferred from homology"/>
<feature type="region of interest" description="Disordered" evidence="2">
    <location>
        <begin position="657"/>
        <end position="737"/>
    </location>
</feature>
<reference evidence="4" key="1">
    <citation type="submission" date="2022-07" db="EMBL/GenBank/DDBJ databases">
        <title>Genome Sequence of Agrocybe chaxingu.</title>
        <authorList>
            <person name="Buettner E."/>
        </authorList>
    </citation>
    <scope>NUCLEOTIDE SEQUENCE</scope>
    <source>
        <strain evidence="4">MP-N11</strain>
    </source>
</reference>
<keyword evidence="5" id="KW-1185">Reference proteome</keyword>
<dbReference type="Pfam" id="PF00656">
    <property type="entry name" value="Peptidase_C14"/>
    <property type="match status" value="1"/>
</dbReference>
<dbReference type="InterPro" id="IPR050452">
    <property type="entry name" value="Metacaspase"/>
</dbReference>
<dbReference type="GO" id="GO:0004197">
    <property type="term" value="F:cysteine-type endopeptidase activity"/>
    <property type="evidence" value="ECO:0007669"/>
    <property type="project" value="InterPro"/>
</dbReference>
<evidence type="ECO:0000313" key="5">
    <source>
        <dbReference type="Proteomes" id="UP001148786"/>
    </source>
</evidence>
<protein>
    <recommendedName>
        <fullName evidence="3">Peptidase C14 caspase domain-containing protein</fullName>
    </recommendedName>
</protein>
<dbReference type="GO" id="GO:0006508">
    <property type="term" value="P:proteolysis"/>
    <property type="evidence" value="ECO:0007669"/>
    <property type="project" value="InterPro"/>
</dbReference>
<dbReference type="PANTHER" id="PTHR48104">
    <property type="entry name" value="METACASPASE-4"/>
    <property type="match status" value="1"/>
</dbReference>
<dbReference type="OrthoDB" id="3223806at2759"/>
<accession>A0A9W8TG59</accession>
<evidence type="ECO:0000256" key="1">
    <source>
        <dbReference type="ARBA" id="ARBA00009005"/>
    </source>
</evidence>
<dbReference type="Proteomes" id="UP001148786">
    <property type="component" value="Unassembled WGS sequence"/>
</dbReference>
<feature type="domain" description="Peptidase C14 caspase" evidence="3">
    <location>
        <begin position="14"/>
        <end position="283"/>
    </location>
</feature>
<dbReference type="EMBL" id="JANKHO010000012">
    <property type="protein sequence ID" value="KAJ3517714.1"/>
    <property type="molecule type" value="Genomic_DNA"/>
</dbReference>
<evidence type="ECO:0000256" key="2">
    <source>
        <dbReference type="SAM" id="MobiDB-lite"/>
    </source>
</evidence>